<evidence type="ECO:0000313" key="3">
    <source>
        <dbReference type="Proteomes" id="UP000694580"/>
    </source>
</evidence>
<reference evidence="2" key="2">
    <citation type="submission" date="2025-08" db="UniProtKB">
        <authorList>
            <consortium name="Ensembl"/>
        </authorList>
    </citation>
    <scope>IDENTIFICATION</scope>
</reference>
<name>A0AAY4DZI9_9TELE</name>
<accession>A0AAY4DZI9</accession>
<dbReference type="Proteomes" id="UP000694580">
    <property type="component" value="Chromosome 17"/>
</dbReference>
<reference evidence="2 3" key="1">
    <citation type="submission" date="2020-06" db="EMBL/GenBank/DDBJ databases">
        <authorList>
            <consortium name="Wellcome Sanger Institute Data Sharing"/>
        </authorList>
    </citation>
    <scope>NUCLEOTIDE SEQUENCE [LARGE SCALE GENOMIC DNA]</scope>
</reference>
<feature type="transmembrane region" description="Helical" evidence="1">
    <location>
        <begin position="31"/>
        <end position="56"/>
    </location>
</feature>
<organism evidence="2 3">
    <name type="scientific">Denticeps clupeoides</name>
    <name type="common">denticle herring</name>
    <dbReference type="NCBI Taxonomy" id="299321"/>
    <lineage>
        <taxon>Eukaryota</taxon>
        <taxon>Metazoa</taxon>
        <taxon>Chordata</taxon>
        <taxon>Craniata</taxon>
        <taxon>Vertebrata</taxon>
        <taxon>Euteleostomi</taxon>
        <taxon>Actinopterygii</taxon>
        <taxon>Neopterygii</taxon>
        <taxon>Teleostei</taxon>
        <taxon>Clupei</taxon>
        <taxon>Clupeiformes</taxon>
        <taxon>Denticipitoidei</taxon>
        <taxon>Denticipitidae</taxon>
        <taxon>Denticeps</taxon>
    </lineage>
</organism>
<protein>
    <recommendedName>
        <fullName evidence="4">Transmembrane protein 60</fullName>
    </recommendedName>
</protein>
<dbReference type="GeneID" id="114767237"/>
<evidence type="ECO:0008006" key="4">
    <source>
        <dbReference type="Google" id="ProtNLM"/>
    </source>
</evidence>
<dbReference type="GeneTree" id="ENSGT00390000007283"/>
<proteinExistence type="predicted"/>
<sequence length="132" mass="15318">MSLAQRVFLIWVFSLVFLVMLVLKLDGKIDWNWFLVFLPVWTFDTILLLMLCVKMAGRCKPGHDPRNGEQNLKKRLWYVMALLLKLAFCSTLCARLEDLAKMSFSFVCIPLWTLLTGAMVELGISVFRGRRE</sequence>
<keyword evidence="1" id="KW-0812">Transmembrane</keyword>
<dbReference type="RefSeq" id="XP_028814655.1">
    <property type="nucleotide sequence ID" value="XM_028958822.1"/>
</dbReference>
<gene>
    <name evidence="2" type="primary">TMEM60</name>
</gene>
<dbReference type="AlphaFoldDB" id="A0AAY4DZI9"/>
<dbReference type="Pfam" id="PF10269">
    <property type="entry name" value="Tmemb_185A"/>
    <property type="match status" value="1"/>
</dbReference>
<keyword evidence="3" id="KW-1185">Reference proteome</keyword>
<dbReference type="PANTHER" id="PTHR13568:SF4">
    <property type="entry name" value="TRANSMEMBRANE PROTEIN 60"/>
    <property type="match status" value="1"/>
</dbReference>
<dbReference type="PANTHER" id="PTHR13568">
    <property type="entry name" value="FAM11A, B PROTEIN"/>
    <property type="match status" value="1"/>
</dbReference>
<feature type="transmembrane region" description="Helical" evidence="1">
    <location>
        <begin position="103"/>
        <end position="127"/>
    </location>
</feature>
<evidence type="ECO:0000256" key="1">
    <source>
        <dbReference type="SAM" id="Phobius"/>
    </source>
</evidence>
<feature type="transmembrane region" description="Helical" evidence="1">
    <location>
        <begin position="7"/>
        <end position="25"/>
    </location>
</feature>
<keyword evidence="1" id="KW-0472">Membrane</keyword>
<evidence type="ECO:0000313" key="2">
    <source>
        <dbReference type="Ensembl" id="ENSDCDP00010050912.1"/>
    </source>
</evidence>
<feature type="transmembrane region" description="Helical" evidence="1">
    <location>
        <begin position="76"/>
        <end position="97"/>
    </location>
</feature>
<keyword evidence="1" id="KW-1133">Transmembrane helix</keyword>
<dbReference type="InterPro" id="IPR019396">
    <property type="entry name" value="TM_Fragile-X-F-assoc"/>
</dbReference>
<dbReference type="Ensembl" id="ENSDCDT00010061347.1">
    <property type="protein sequence ID" value="ENSDCDP00010050912.1"/>
    <property type="gene ID" value="ENSDCDG00010030087.1"/>
</dbReference>
<reference evidence="2" key="3">
    <citation type="submission" date="2025-09" db="UniProtKB">
        <authorList>
            <consortium name="Ensembl"/>
        </authorList>
    </citation>
    <scope>IDENTIFICATION</scope>
</reference>